<feature type="domain" description="DUF1980" evidence="2">
    <location>
        <begin position="8"/>
        <end position="108"/>
    </location>
</feature>
<protein>
    <submittedName>
        <fullName evidence="4">Putative repeat protein (TIGR03943 family)</fullName>
    </submittedName>
</protein>
<evidence type="ECO:0000259" key="3">
    <source>
        <dbReference type="Pfam" id="PF21537"/>
    </source>
</evidence>
<organism evidence="4 5">
    <name type="scientific">Amycolatopsis endophytica</name>
    <dbReference type="NCBI Taxonomy" id="860233"/>
    <lineage>
        <taxon>Bacteria</taxon>
        <taxon>Bacillati</taxon>
        <taxon>Actinomycetota</taxon>
        <taxon>Actinomycetes</taxon>
        <taxon>Pseudonocardiales</taxon>
        <taxon>Pseudonocardiaceae</taxon>
        <taxon>Amycolatopsis</taxon>
    </lineage>
</organism>
<dbReference type="InterPro" id="IPR048447">
    <property type="entry name" value="DUF1980_C"/>
</dbReference>
<dbReference type="AlphaFoldDB" id="A0A853BFZ1"/>
<keyword evidence="5" id="KW-1185">Reference proteome</keyword>
<dbReference type="Pfam" id="PF09323">
    <property type="entry name" value="DUF1980"/>
    <property type="match status" value="1"/>
</dbReference>
<feature type="transmembrane region" description="Helical" evidence="1">
    <location>
        <begin position="85"/>
        <end position="103"/>
    </location>
</feature>
<evidence type="ECO:0000259" key="2">
    <source>
        <dbReference type="Pfam" id="PF09323"/>
    </source>
</evidence>
<name>A0A853BFZ1_9PSEU</name>
<evidence type="ECO:0000313" key="5">
    <source>
        <dbReference type="Proteomes" id="UP000549616"/>
    </source>
</evidence>
<dbReference type="InterPro" id="IPR048493">
    <property type="entry name" value="DUF1980_N"/>
</dbReference>
<keyword evidence="1" id="KW-0472">Membrane</keyword>
<feature type="domain" description="DUF1980" evidence="3">
    <location>
        <begin position="155"/>
        <end position="246"/>
    </location>
</feature>
<feature type="transmembrane region" description="Helical" evidence="1">
    <location>
        <begin position="34"/>
        <end position="54"/>
    </location>
</feature>
<dbReference type="RefSeq" id="WP_179777708.1">
    <property type="nucleotide sequence ID" value="NZ_JACCFK010000002.1"/>
</dbReference>
<keyword evidence="1" id="KW-0812">Transmembrane</keyword>
<dbReference type="InterPro" id="IPR052955">
    <property type="entry name" value="UPF0703_membrane_permease"/>
</dbReference>
<dbReference type="Proteomes" id="UP000549616">
    <property type="component" value="Unassembled WGS sequence"/>
</dbReference>
<dbReference type="Pfam" id="PF21537">
    <property type="entry name" value="DUF1980_C"/>
    <property type="match status" value="1"/>
</dbReference>
<evidence type="ECO:0000256" key="1">
    <source>
        <dbReference type="SAM" id="Phobius"/>
    </source>
</evidence>
<gene>
    <name evidence="4" type="ORF">HNR02_006926</name>
</gene>
<dbReference type="PANTHER" id="PTHR40047">
    <property type="entry name" value="UPF0703 PROTEIN YCGQ"/>
    <property type="match status" value="1"/>
</dbReference>
<dbReference type="InterPro" id="IPR015402">
    <property type="entry name" value="DUF1980"/>
</dbReference>
<reference evidence="4 5" key="1">
    <citation type="submission" date="2020-07" db="EMBL/GenBank/DDBJ databases">
        <title>Sequencing the genomes of 1000 actinobacteria strains.</title>
        <authorList>
            <person name="Klenk H.-P."/>
        </authorList>
    </citation>
    <scope>NUCLEOTIDE SEQUENCE [LARGE SCALE GENOMIC DNA]</scope>
    <source>
        <strain evidence="4 5">DSM 104006</strain>
    </source>
</reference>
<accession>A0A853BFZ1</accession>
<evidence type="ECO:0000313" key="4">
    <source>
        <dbReference type="EMBL" id="NYI93551.1"/>
    </source>
</evidence>
<dbReference type="EMBL" id="JACCFK010000002">
    <property type="protein sequence ID" value="NYI93551.1"/>
    <property type="molecule type" value="Genomic_DNA"/>
</dbReference>
<dbReference type="PANTHER" id="PTHR40047:SF1">
    <property type="entry name" value="UPF0703 PROTEIN YCGQ"/>
    <property type="match status" value="1"/>
</dbReference>
<dbReference type="NCBIfam" id="TIGR03943">
    <property type="entry name" value="TIGR03943 family putative permease subunit"/>
    <property type="match status" value="1"/>
</dbReference>
<keyword evidence="1" id="KW-1133">Transmembrane helix</keyword>
<comment type="caution">
    <text evidence="4">The sequence shown here is derived from an EMBL/GenBank/DDBJ whole genome shotgun (WGS) entry which is preliminary data.</text>
</comment>
<sequence length="246" mass="25929">MRRETQNILLVLLGGALLKIGINGDYLRYVKPAQQPWVIAGGAVILLLGAVAIARDLQTARRARAATATPEPGHAHDHHHPARSAWLLVVPVLAVLLVAPPALGSDSVIRTSAGAPRTAAAQDAAAFPPLPAGDVVPLTLTEFVTRAGWDSRGSLNGRTVRLTGFVVHDKDSVLLARMVIRCCAADASPMTVRLTGPEATRYPDDSWLEVTGQIVPGTAVASNGYTADVTVESLNPIAAPQDAYEY</sequence>
<proteinExistence type="predicted"/>